<reference evidence="1" key="1">
    <citation type="journal article" date="2022" name="bioRxiv">
        <title>Sequencing and chromosome-scale assembly of the giantPleurodeles waltlgenome.</title>
        <authorList>
            <person name="Brown T."/>
            <person name="Elewa A."/>
            <person name="Iarovenko S."/>
            <person name="Subramanian E."/>
            <person name="Araus A.J."/>
            <person name="Petzold A."/>
            <person name="Susuki M."/>
            <person name="Suzuki K.-i.T."/>
            <person name="Hayashi T."/>
            <person name="Toyoda A."/>
            <person name="Oliveira C."/>
            <person name="Osipova E."/>
            <person name="Leigh N.D."/>
            <person name="Simon A."/>
            <person name="Yun M.H."/>
        </authorList>
    </citation>
    <scope>NUCLEOTIDE SEQUENCE</scope>
    <source>
        <strain evidence="1">20211129_DDA</strain>
        <tissue evidence="1">Liver</tissue>
    </source>
</reference>
<evidence type="ECO:0000313" key="1">
    <source>
        <dbReference type="EMBL" id="KAJ1151384.1"/>
    </source>
</evidence>
<gene>
    <name evidence="1" type="ORF">NDU88_004166</name>
</gene>
<comment type="caution">
    <text evidence="1">The sequence shown here is derived from an EMBL/GenBank/DDBJ whole genome shotgun (WGS) entry which is preliminary data.</text>
</comment>
<name>A0AAV7RJI8_PLEWA</name>
<sequence length="192" mass="20725">MEGTIDENTPVLLEPWLCLRKRMSPYQDFWGSPANWNCHRNSWSATRSRGSWSDQMDGFRERPPGCATPYHKELALAPVGDGHSVAWFSEPQLALRHGAARGPQQTLGPETSLHAGKALPRPAGPHPRRFATRWAAGWRKGVPIPGSGRGLVRTLELGHAGEASSDPVVGALPHSGLEVKAQNSGSHPGPGL</sequence>
<organism evidence="1 2">
    <name type="scientific">Pleurodeles waltl</name>
    <name type="common">Iberian ribbed newt</name>
    <dbReference type="NCBI Taxonomy" id="8319"/>
    <lineage>
        <taxon>Eukaryota</taxon>
        <taxon>Metazoa</taxon>
        <taxon>Chordata</taxon>
        <taxon>Craniata</taxon>
        <taxon>Vertebrata</taxon>
        <taxon>Euteleostomi</taxon>
        <taxon>Amphibia</taxon>
        <taxon>Batrachia</taxon>
        <taxon>Caudata</taxon>
        <taxon>Salamandroidea</taxon>
        <taxon>Salamandridae</taxon>
        <taxon>Pleurodelinae</taxon>
        <taxon>Pleurodeles</taxon>
    </lineage>
</organism>
<dbReference type="AlphaFoldDB" id="A0AAV7RJI8"/>
<protein>
    <submittedName>
        <fullName evidence="1">Uncharacterized protein</fullName>
    </submittedName>
</protein>
<dbReference type="Proteomes" id="UP001066276">
    <property type="component" value="Chromosome 5"/>
</dbReference>
<keyword evidence="2" id="KW-1185">Reference proteome</keyword>
<evidence type="ECO:0000313" key="2">
    <source>
        <dbReference type="Proteomes" id="UP001066276"/>
    </source>
</evidence>
<accession>A0AAV7RJI8</accession>
<dbReference type="EMBL" id="JANPWB010000009">
    <property type="protein sequence ID" value="KAJ1151384.1"/>
    <property type="molecule type" value="Genomic_DNA"/>
</dbReference>
<proteinExistence type="predicted"/>